<proteinExistence type="evidence at transcript level"/>
<dbReference type="Gene3D" id="2.60.40.1520">
    <property type="entry name" value="Hemocyanin, C-terminal domain"/>
    <property type="match status" value="1"/>
</dbReference>
<evidence type="ECO:0000256" key="8">
    <source>
        <dbReference type="ARBA" id="ARBA00023033"/>
    </source>
</evidence>
<dbReference type="SUPFAM" id="SSF48050">
    <property type="entry name" value="Hemocyanin, N-terminal domain"/>
    <property type="match status" value="1"/>
</dbReference>
<comment type="similarity">
    <text evidence="3">Belongs to the tyrosinase family.</text>
</comment>
<dbReference type="GO" id="GO:0046872">
    <property type="term" value="F:metal ion binding"/>
    <property type="evidence" value="ECO:0007669"/>
    <property type="project" value="UniProtKB-KW"/>
</dbReference>
<dbReference type="Pfam" id="PF03722">
    <property type="entry name" value="Hemocyanin_N"/>
    <property type="match status" value="1"/>
</dbReference>
<evidence type="ECO:0000256" key="3">
    <source>
        <dbReference type="ARBA" id="ARBA00009928"/>
    </source>
</evidence>
<keyword evidence="4" id="KW-0964">Secreted</keyword>
<dbReference type="InterPro" id="IPR037020">
    <property type="entry name" value="Hemocyanin_C_sf"/>
</dbReference>
<dbReference type="InterPro" id="IPR000896">
    <property type="entry name" value="Hemocyanin/hexamerin_mid_dom"/>
</dbReference>
<sequence length="694" mass="79759">MARAPQSKDLLLMFDRPQEPIFMPKGDDGNVAFDVPSDLLENRIQVDMGIVDRLGASQADEHITVRSIALPDLSIPQSIARDQNFSLFIPLHRRAATRLIEIFLGMRNVDDLVSMCAACRERVNPYLFNYALSVALLHRPDTRNLPVPPLFENFPDKFVDGAIFSKARQESEIFTAGSRQPLEIPMDYTASDLDIEHRLAYFREDLGINLHHWHWHLVYPFNGPRNIVDKNRRGELFYYMHQQIIARYNLERFCNKLARVTRLLNWRDPIPEGYFPKLDSLVASRVWPPRHANALLSDVNREVDQLKVDIQDCERWRDRMYEAIHLGSIVLPNGNRQNLTEDGGIDILGNIMEASILSPNMNLYGDLHNMGHLILGLCHDPDARNLETFSTIGDPATAMRDPIFYRWHAFVDDVFQEHKATLPPYEVNRLTYNGITVKSVEVVADGVPRNEFRTFWKKDDVDLSRGIDFTPRGNVFARFTHLQHTNFKYRIQVENGTNSDKIGTVRIFLGPKFDERGVNMLFRDQRLLFIELDKFTVTLKPKTNNIERNANDSSVTIPFERTFRDLQTSRPSGGTSLEQFNFCGCGWPHHMLIPKGTPEGFPCELFVMVSNFDDDKINQSIEGQCADAASFCGIRDKLYPDKRNMGYPFDRMPRNGVNTLQDFLTPNMRVQDVKIRFTGQTFDVQGAEITNSLT</sequence>
<dbReference type="GO" id="GO:0005576">
    <property type="term" value="C:extracellular region"/>
    <property type="evidence" value="ECO:0007669"/>
    <property type="project" value="UniProtKB-SubCell"/>
</dbReference>
<evidence type="ECO:0000256" key="7">
    <source>
        <dbReference type="ARBA" id="ARBA00023008"/>
    </source>
</evidence>
<dbReference type="InterPro" id="IPR013788">
    <property type="entry name" value="Hemocyanin/hexamerin"/>
</dbReference>
<keyword evidence="5" id="KW-0479">Metal-binding</keyword>
<dbReference type="PROSITE" id="PS00210">
    <property type="entry name" value="HEMOCYANIN_2"/>
    <property type="match status" value="1"/>
</dbReference>
<dbReference type="Gene3D" id="1.20.1370.10">
    <property type="entry name" value="Hemocyanin, N-terminal domain"/>
    <property type="match status" value="1"/>
</dbReference>
<dbReference type="InterPro" id="IPR014756">
    <property type="entry name" value="Ig_E-set"/>
</dbReference>
<reference evidence="11" key="1">
    <citation type="submission" date="2014-05" db="EMBL/GenBank/DDBJ databases">
        <title>Cloning and Sequence Analysis of Phenol oxidase Gene from Blattella germanica.</title>
        <authorList>
            <person name="Zhang D."/>
            <person name="Chen J."/>
            <person name="Liang Y."/>
            <person name="Wang L."/>
        </authorList>
    </citation>
    <scope>NUCLEOTIDE SEQUENCE</scope>
</reference>
<evidence type="ECO:0000256" key="9">
    <source>
        <dbReference type="ARBA" id="ARBA00023157"/>
    </source>
</evidence>
<evidence type="ECO:0000256" key="6">
    <source>
        <dbReference type="ARBA" id="ARBA00023002"/>
    </source>
</evidence>
<keyword evidence="8" id="KW-0503">Monooxygenase</keyword>
<keyword evidence="9" id="KW-1015">Disulfide bond</keyword>
<dbReference type="InterPro" id="IPR008922">
    <property type="entry name" value="Di-copper_centre_dom_sf"/>
</dbReference>
<dbReference type="FunFam" id="2.60.40.1520:FF:000001">
    <property type="entry name" value="Hemocyanin subunit 2"/>
    <property type="match status" value="1"/>
</dbReference>
<evidence type="ECO:0000259" key="10">
    <source>
        <dbReference type="PROSITE" id="PS00498"/>
    </source>
</evidence>
<dbReference type="InterPro" id="IPR002227">
    <property type="entry name" value="Tyrosinase_Cu-bd"/>
</dbReference>
<evidence type="ECO:0000256" key="1">
    <source>
        <dbReference type="ARBA" id="ARBA00001973"/>
    </source>
</evidence>
<dbReference type="EMBL" id="KJ789157">
    <property type="protein sequence ID" value="AII81929.1"/>
    <property type="molecule type" value="mRNA"/>
</dbReference>
<organism evidence="11">
    <name type="scientific">Blattella germanica</name>
    <name type="common">German cockroach</name>
    <name type="synonym">Blatta germanica</name>
    <dbReference type="NCBI Taxonomy" id="6973"/>
    <lineage>
        <taxon>Eukaryota</taxon>
        <taxon>Metazoa</taxon>
        <taxon>Ecdysozoa</taxon>
        <taxon>Arthropoda</taxon>
        <taxon>Hexapoda</taxon>
        <taxon>Insecta</taxon>
        <taxon>Pterygota</taxon>
        <taxon>Neoptera</taxon>
        <taxon>Polyneoptera</taxon>
        <taxon>Dictyoptera</taxon>
        <taxon>Blattodea</taxon>
        <taxon>Blaberoidea</taxon>
        <taxon>Blattellidae</taxon>
        <taxon>Blattella</taxon>
    </lineage>
</organism>
<dbReference type="PROSITE" id="PS00498">
    <property type="entry name" value="TYROSINASE_2"/>
    <property type="match status" value="1"/>
</dbReference>
<dbReference type="SUPFAM" id="SSF81296">
    <property type="entry name" value="E set domains"/>
    <property type="match status" value="1"/>
</dbReference>
<dbReference type="Pfam" id="PF00372">
    <property type="entry name" value="Hemocyanin_M"/>
    <property type="match status" value="1"/>
</dbReference>
<dbReference type="Pfam" id="PF03723">
    <property type="entry name" value="Hemocyanin_C"/>
    <property type="match status" value="1"/>
</dbReference>
<dbReference type="PRINTS" id="PR00187">
    <property type="entry name" value="HAEMOCYANIN"/>
</dbReference>
<evidence type="ECO:0000256" key="2">
    <source>
        <dbReference type="ARBA" id="ARBA00004613"/>
    </source>
</evidence>
<evidence type="ECO:0000313" key="11">
    <source>
        <dbReference type="EMBL" id="AII81929.1"/>
    </source>
</evidence>
<evidence type="ECO:0000256" key="4">
    <source>
        <dbReference type="ARBA" id="ARBA00022525"/>
    </source>
</evidence>
<comment type="subcellular location">
    <subcellularLocation>
        <location evidence="2">Secreted</location>
    </subcellularLocation>
</comment>
<protein>
    <submittedName>
        <fullName evidence="11">Phenol oxidase</fullName>
    </submittedName>
</protein>
<dbReference type="PANTHER" id="PTHR11511:SF4">
    <property type="entry name" value="PHENOLOXIDASE 2-RELATED"/>
    <property type="match status" value="1"/>
</dbReference>
<comment type="cofactor">
    <cofactor evidence="1">
        <name>Cu(2+)</name>
        <dbReference type="ChEBI" id="CHEBI:29036"/>
    </cofactor>
</comment>
<keyword evidence="7" id="KW-0186">Copper</keyword>
<dbReference type="InterPro" id="IPR005203">
    <property type="entry name" value="Hemocyanin_C"/>
</dbReference>
<keyword evidence="6" id="KW-0560">Oxidoreductase</keyword>
<dbReference type="GO" id="GO:0006582">
    <property type="term" value="P:melanin metabolic process"/>
    <property type="evidence" value="ECO:0007669"/>
    <property type="project" value="UniProtKB-ARBA"/>
</dbReference>
<dbReference type="PANTHER" id="PTHR11511">
    <property type="entry name" value="LARVAL STORAGE PROTEIN/PHENOLOXIDASE"/>
    <property type="match status" value="1"/>
</dbReference>
<dbReference type="GO" id="GO:0004503">
    <property type="term" value="F:tyrosinase activity"/>
    <property type="evidence" value="ECO:0007669"/>
    <property type="project" value="UniProtKB-ARBA"/>
</dbReference>
<dbReference type="PROSITE" id="PS00209">
    <property type="entry name" value="HEMOCYANIN_1"/>
    <property type="match status" value="1"/>
</dbReference>
<accession>A0A076JY37</accession>
<dbReference type="AlphaFoldDB" id="A0A076JY37"/>
<dbReference type="InterPro" id="IPR005204">
    <property type="entry name" value="Hemocyanin_N"/>
</dbReference>
<name>A0A076JY37_BLAGE</name>
<dbReference type="Gene3D" id="1.10.1280.10">
    <property type="entry name" value="Di-copper center containing domain from catechol oxidase"/>
    <property type="match status" value="1"/>
</dbReference>
<dbReference type="InterPro" id="IPR036697">
    <property type="entry name" value="Hemocyanin_N_sf"/>
</dbReference>
<evidence type="ECO:0000256" key="5">
    <source>
        <dbReference type="ARBA" id="ARBA00022723"/>
    </source>
</evidence>
<dbReference type="SUPFAM" id="SSF48056">
    <property type="entry name" value="Di-copper centre-containing domain"/>
    <property type="match status" value="1"/>
</dbReference>
<feature type="domain" description="Tyrosinase copper-binding" evidence="10">
    <location>
        <begin position="401"/>
        <end position="412"/>
    </location>
</feature>
<dbReference type="FunFam" id="1.10.1280.10:FF:000004">
    <property type="entry name" value="Hemocyanin subunit 2"/>
    <property type="match status" value="1"/>
</dbReference>